<dbReference type="RefSeq" id="XP_009535389.1">
    <property type="nucleotide sequence ID" value="XM_009537094.1"/>
</dbReference>
<evidence type="ECO:0008006" key="4">
    <source>
        <dbReference type="Google" id="ProtNLM"/>
    </source>
</evidence>
<dbReference type="AlphaFoldDB" id="G5A601"/>
<dbReference type="EMBL" id="JH159160">
    <property type="protein sequence ID" value="EGZ08756.1"/>
    <property type="molecule type" value="Genomic_DNA"/>
</dbReference>
<dbReference type="InParanoid" id="G5A601"/>
<accession>G5A601</accession>
<evidence type="ECO:0000313" key="3">
    <source>
        <dbReference type="Proteomes" id="UP000002640"/>
    </source>
</evidence>
<dbReference type="Proteomes" id="UP000002640">
    <property type="component" value="Unassembled WGS sequence"/>
</dbReference>
<dbReference type="GeneID" id="20647699"/>
<evidence type="ECO:0000313" key="2">
    <source>
        <dbReference type="EMBL" id="EGZ08756.1"/>
    </source>
</evidence>
<dbReference type="Gene3D" id="3.30.930.10">
    <property type="entry name" value="Bira Bifunctional Protein, Domain 2"/>
    <property type="match status" value="1"/>
</dbReference>
<dbReference type="InterPro" id="IPR045864">
    <property type="entry name" value="aa-tRNA-synth_II/BPL/LPL"/>
</dbReference>
<dbReference type="SUPFAM" id="SSF55681">
    <property type="entry name" value="Class II aaRS and biotin synthetases"/>
    <property type="match status" value="1"/>
</dbReference>
<reference evidence="2 3" key="1">
    <citation type="journal article" date="2006" name="Science">
        <title>Phytophthora genome sequences uncover evolutionary origins and mechanisms of pathogenesis.</title>
        <authorList>
            <person name="Tyler B.M."/>
            <person name="Tripathy S."/>
            <person name="Zhang X."/>
            <person name="Dehal P."/>
            <person name="Jiang R.H."/>
            <person name="Aerts A."/>
            <person name="Arredondo F.D."/>
            <person name="Baxter L."/>
            <person name="Bensasson D."/>
            <person name="Beynon J.L."/>
            <person name="Chapman J."/>
            <person name="Damasceno C.M."/>
            <person name="Dorrance A.E."/>
            <person name="Dou D."/>
            <person name="Dickerman A.W."/>
            <person name="Dubchak I.L."/>
            <person name="Garbelotto M."/>
            <person name="Gijzen M."/>
            <person name="Gordon S.G."/>
            <person name="Govers F."/>
            <person name="Grunwald N.J."/>
            <person name="Huang W."/>
            <person name="Ivors K.L."/>
            <person name="Jones R.W."/>
            <person name="Kamoun S."/>
            <person name="Krampis K."/>
            <person name="Lamour K.H."/>
            <person name="Lee M.K."/>
            <person name="McDonald W.H."/>
            <person name="Medina M."/>
            <person name="Meijer H.J."/>
            <person name="Nordberg E.K."/>
            <person name="Maclean D.J."/>
            <person name="Ospina-Giraldo M.D."/>
            <person name="Morris P.F."/>
            <person name="Phuntumart V."/>
            <person name="Putnam N.H."/>
            <person name="Rash S."/>
            <person name="Rose J.K."/>
            <person name="Sakihama Y."/>
            <person name="Salamov A.A."/>
            <person name="Savidor A."/>
            <person name="Scheuring C.F."/>
            <person name="Smith B.M."/>
            <person name="Sobral B.W."/>
            <person name="Terry A."/>
            <person name="Torto-Alalibo T.A."/>
            <person name="Win J."/>
            <person name="Xu Z."/>
            <person name="Zhang H."/>
            <person name="Grigoriev I.V."/>
            <person name="Rokhsar D.S."/>
            <person name="Boore J.L."/>
        </authorList>
    </citation>
    <scope>NUCLEOTIDE SEQUENCE [LARGE SCALE GENOMIC DNA]</scope>
    <source>
        <strain evidence="2 3">P6497</strain>
    </source>
</reference>
<evidence type="ECO:0000256" key="1">
    <source>
        <dbReference type="SAM" id="MobiDB-lite"/>
    </source>
</evidence>
<keyword evidence="3" id="KW-1185">Reference proteome</keyword>
<dbReference type="STRING" id="1094619.G5A601"/>
<dbReference type="GO" id="GO:0070150">
    <property type="term" value="P:mitochondrial glycyl-tRNA aminoacylation"/>
    <property type="evidence" value="ECO:0007669"/>
    <property type="project" value="TreeGrafter"/>
</dbReference>
<proteinExistence type="predicted"/>
<name>G5A601_PHYSP</name>
<dbReference type="GO" id="GO:0004820">
    <property type="term" value="F:glycine-tRNA ligase activity"/>
    <property type="evidence" value="ECO:0007669"/>
    <property type="project" value="TreeGrafter"/>
</dbReference>
<dbReference type="InterPro" id="IPR027031">
    <property type="entry name" value="Gly-tRNA_synthase/POLG2"/>
</dbReference>
<protein>
    <recommendedName>
        <fullName evidence="4">Glycine--tRNA ligase</fullName>
    </recommendedName>
</protein>
<dbReference type="PANTHER" id="PTHR10745:SF0">
    <property type="entry name" value="GLYCINE--TRNA LIGASE"/>
    <property type="match status" value="1"/>
</dbReference>
<dbReference type="PANTHER" id="PTHR10745">
    <property type="entry name" value="GLYCYL-TRNA SYNTHETASE/DNA POLYMERASE SUBUNIT GAMMA-2"/>
    <property type="match status" value="1"/>
</dbReference>
<sequence>MEMQTALQSPAEDELIKSDKKCCGVGGFYDFGPPACALKSNLLQFWRRHFVFADKLLEVECTNLMPEVGLKTSGHMDPLHGPRGRGQQEEREKLYSPQEIHENFQQYGIMAPGMGVDLSFPVQFNHTFIYGRRCRPARSQRGCRRRTRTSFSRHAVSKEESAVALTETVTAAMSILYAHSTCETSSVKLLTFSAVIRVAAQEFKGVCTSAASGEVILPSLLLAKTLEQWWWGNHILYKLSRARICAS</sequence>
<dbReference type="GO" id="GO:0005739">
    <property type="term" value="C:mitochondrion"/>
    <property type="evidence" value="ECO:0007669"/>
    <property type="project" value="TreeGrafter"/>
</dbReference>
<gene>
    <name evidence="2" type="ORF">PHYSODRAFT_339192</name>
</gene>
<dbReference type="KEGG" id="psoj:PHYSODRAFT_339192"/>
<organism evidence="2 3">
    <name type="scientific">Phytophthora sojae (strain P6497)</name>
    <name type="common">Soybean stem and root rot agent</name>
    <name type="synonym">Phytophthora megasperma f. sp. glycines</name>
    <dbReference type="NCBI Taxonomy" id="1094619"/>
    <lineage>
        <taxon>Eukaryota</taxon>
        <taxon>Sar</taxon>
        <taxon>Stramenopiles</taxon>
        <taxon>Oomycota</taxon>
        <taxon>Peronosporomycetes</taxon>
        <taxon>Peronosporales</taxon>
        <taxon>Peronosporaceae</taxon>
        <taxon>Phytophthora</taxon>
    </lineage>
</organism>
<feature type="region of interest" description="Disordered" evidence="1">
    <location>
        <begin position="72"/>
        <end position="94"/>
    </location>
</feature>
<dbReference type="SMR" id="G5A601"/>